<dbReference type="PANTHER" id="PTHR30193">
    <property type="entry name" value="ABC TRANSPORTER PERMEASE PROTEIN"/>
    <property type="match status" value="1"/>
</dbReference>
<evidence type="ECO:0000313" key="9">
    <source>
        <dbReference type="EMBL" id="GAA4623540.1"/>
    </source>
</evidence>
<dbReference type="PROSITE" id="PS50928">
    <property type="entry name" value="ABC_TM1"/>
    <property type="match status" value="1"/>
</dbReference>
<evidence type="ECO:0000256" key="7">
    <source>
        <dbReference type="RuleBase" id="RU363032"/>
    </source>
</evidence>
<evidence type="ECO:0000256" key="4">
    <source>
        <dbReference type="ARBA" id="ARBA00022692"/>
    </source>
</evidence>
<dbReference type="SUPFAM" id="SSF161098">
    <property type="entry name" value="MetI-like"/>
    <property type="match status" value="1"/>
</dbReference>
<evidence type="ECO:0000313" key="10">
    <source>
        <dbReference type="Proteomes" id="UP001501442"/>
    </source>
</evidence>
<comment type="subcellular location">
    <subcellularLocation>
        <location evidence="1 7">Cell membrane</location>
        <topology evidence="1 7">Multi-pass membrane protein</topology>
    </subcellularLocation>
</comment>
<evidence type="ECO:0000256" key="6">
    <source>
        <dbReference type="ARBA" id="ARBA00023136"/>
    </source>
</evidence>
<dbReference type="Pfam" id="PF00528">
    <property type="entry name" value="BPD_transp_1"/>
    <property type="match status" value="1"/>
</dbReference>
<accession>A0ABP8U862</accession>
<evidence type="ECO:0000256" key="1">
    <source>
        <dbReference type="ARBA" id="ARBA00004651"/>
    </source>
</evidence>
<keyword evidence="5 7" id="KW-1133">Transmembrane helix</keyword>
<protein>
    <submittedName>
        <fullName evidence="9">Sugar ABC transporter permease</fullName>
    </submittedName>
</protein>
<feature type="transmembrane region" description="Helical" evidence="7">
    <location>
        <begin position="107"/>
        <end position="128"/>
    </location>
</feature>
<dbReference type="InterPro" id="IPR051393">
    <property type="entry name" value="ABC_transporter_permease"/>
</dbReference>
<dbReference type="InterPro" id="IPR000515">
    <property type="entry name" value="MetI-like"/>
</dbReference>
<reference evidence="10" key="1">
    <citation type="journal article" date="2019" name="Int. J. Syst. Evol. Microbiol.">
        <title>The Global Catalogue of Microorganisms (GCM) 10K type strain sequencing project: providing services to taxonomists for standard genome sequencing and annotation.</title>
        <authorList>
            <consortium name="The Broad Institute Genomics Platform"/>
            <consortium name="The Broad Institute Genome Sequencing Center for Infectious Disease"/>
            <person name="Wu L."/>
            <person name="Ma J."/>
        </authorList>
    </citation>
    <scope>NUCLEOTIDE SEQUENCE [LARGE SCALE GENOMIC DNA]</scope>
    <source>
        <strain evidence="10">JCM 17939</strain>
    </source>
</reference>
<evidence type="ECO:0000256" key="2">
    <source>
        <dbReference type="ARBA" id="ARBA00022448"/>
    </source>
</evidence>
<keyword evidence="10" id="KW-1185">Reference proteome</keyword>
<dbReference type="EMBL" id="BAABHK010000002">
    <property type="protein sequence ID" value="GAA4623540.1"/>
    <property type="molecule type" value="Genomic_DNA"/>
</dbReference>
<feature type="transmembrane region" description="Helical" evidence="7">
    <location>
        <begin position="21"/>
        <end position="44"/>
    </location>
</feature>
<gene>
    <name evidence="9" type="ORF">GCM10023196_020120</name>
</gene>
<dbReference type="CDD" id="cd06261">
    <property type="entry name" value="TM_PBP2"/>
    <property type="match status" value="1"/>
</dbReference>
<feature type="domain" description="ABC transmembrane type-1" evidence="8">
    <location>
        <begin position="74"/>
        <end position="284"/>
    </location>
</feature>
<dbReference type="RefSeq" id="WP_345430394.1">
    <property type="nucleotide sequence ID" value="NZ_BAABHK010000002.1"/>
</dbReference>
<keyword evidence="2 7" id="KW-0813">Transport</keyword>
<evidence type="ECO:0000259" key="8">
    <source>
        <dbReference type="PROSITE" id="PS50928"/>
    </source>
</evidence>
<proteinExistence type="inferred from homology"/>
<feature type="transmembrane region" description="Helical" evidence="7">
    <location>
        <begin position="265"/>
        <end position="287"/>
    </location>
</feature>
<keyword evidence="6 7" id="KW-0472">Membrane</keyword>
<feature type="transmembrane region" description="Helical" evidence="7">
    <location>
        <begin position="222"/>
        <end position="245"/>
    </location>
</feature>
<keyword evidence="4 7" id="KW-0812">Transmembrane</keyword>
<organism evidence="9 10">
    <name type="scientific">Actinoallomurus vinaceus</name>
    <dbReference type="NCBI Taxonomy" id="1080074"/>
    <lineage>
        <taxon>Bacteria</taxon>
        <taxon>Bacillati</taxon>
        <taxon>Actinomycetota</taxon>
        <taxon>Actinomycetes</taxon>
        <taxon>Streptosporangiales</taxon>
        <taxon>Thermomonosporaceae</taxon>
        <taxon>Actinoallomurus</taxon>
    </lineage>
</organism>
<feature type="transmembrane region" description="Helical" evidence="7">
    <location>
        <begin position="157"/>
        <end position="178"/>
    </location>
</feature>
<dbReference type="PANTHER" id="PTHR30193:SF37">
    <property type="entry name" value="INNER MEMBRANE ABC TRANSPORTER PERMEASE PROTEIN YCJO"/>
    <property type="match status" value="1"/>
</dbReference>
<dbReference type="Proteomes" id="UP001501442">
    <property type="component" value="Unassembled WGS sequence"/>
</dbReference>
<name>A0ABP8U862_9ACTN</name>
<evidence type="ECO:0000256" key="3">
    <source>
        <dbReference type="ARBA" id="ARBA00022475"/>
    </source>
</evidence>
<comment type="similarity">
    <text evidence="7">Belongs to the binding-protein-dependent transport system permease family.</text>
</comment>
<comment type="caution">
    <text evidence="9">The sequence shown here is derived from an EMBL/GenBank/DDBJ whole genome shotgun (WGS) entry which is preliminary data.</text>
</comment>
<keyword evidence="3" id="KW-1003">Cell membrane</keyword>
<feature type="transmembrane region" description="Helical" evidence="7">
    <location>
        <begin position="80"/>
        <end position="100"/>
    </location>
</feature>
<dbReference type="Gene3D" id="1.10.3720.10">
    <property type="entry name" value="MetI-like"/>
    <property type="match status" value="1"/>
</dbReference>
<dbReference type="InterPro" id="IPR035906">
    <property type="entry name" value="MetI-like_sf"/>
</dbReference>
<evidence type="ECO:0000256" key="5">
    <source>
        <dbReference type="ARBA" id="ARBA00022989"/>
    </source>
</evidence>
<sequence>MSLIAKAPGAGGRRGPSFAMAAPALALFALFALAPMAIVVYLGLTKWDGLATPAWAGAANWRTALTSGVTRHAVWLTLKFMAISWLVQTPVSLLLGVFVAGRQRYRAVLAVLYFIPLLISSAAVAIIFKNLLDPNFGLGAALHLSWLSRDWLGDPDLAFATIVFVIAWQFVPFHTLLYQAGVRQIPASLYEASAIDGAGRVAQFRYVTLPQLRYTIVTSSTLMLVGSLTYFDLVFVMTGGGPGYATRLLPLDMYITGFQSTQMGLASVVSVILVAAGLVLSLGIVRFSGFSRMRSRQAGA</sequence>